<dbReference type="GO" id="GO:0003872">
    <property type="term" value="F:6-phosphofructokinase activity"/>
    <property type="evidence" value="ECO:0007669"/>
    <property type="project" value="UniProtKB-UniRule"/>
</dbReference>
<dbReference type="InterPro" id="IPR011404">
    <property type="entry name" value="PPi-PFK"/>
</dbReference>
<evidence type="ECO:0000256" key="8">
    <source>
        <dbReference type="ARBA" id="ARBA00023152"/>
    </source>
</evidence>
<feature type="site" description="Important for catalytic activity; stabilizes the transition state when the phosphoryl donor is PPi" evidence="9">
    <location>
        <position position="135"/>
    </location>
</feature>
<feature type="active site" description="Proton acceptor" evidence="9">
    <location>
        <position position="138"/>
    </location>
</feature>
<dbReference type="GO" id="GO:0070095">
    <property type="term" value="F:fructose-6-phosphate binding"/>
    <property type="evidence" value="ECO:0007669"/>
    <property type="project" value="TreeGrafter"/>
</dbReference>
<comment type="activity regulation">
    <text evidence="9">Non-allosteric.</text>
</comment>
<dbReference type="GO" id="GO:0030388">
    <property type="term" value="P:fructose 1,6-bisphosphate metabolic process"/>
    <property type="evidence" value="ECO:0007669"/>
    <property type="project" value="TreeGrafter"/>
</dbReference>
<evidence type="ECO:0000256" key="3">
    <source>
        <dbReference type="ARBA" id="ARBA00022490"/>
    </source>
</evidence>
<dbReference type="GO" id="GO:0005524">
    <property type="term" value="F:ATP binding"/>
    <property type="evidence" value="ECO:0007669"/>
    <property type="project" value="TreeGrafter"/>
</dbReference>
<dbReference type="SUPFAM" id="SSF53784">
    <property type="entry name" value="Phosphofructokinase"/>
    <property type="match status" value="1"/>
</dbReference>
<dbReference type="Proteomes" id="UP000612456">
    <property type="component" value="Unassembled WGS sequence"/>
</dbReference>
<accession>A0A916YU89</accession>
<dbReference type="InterPro" id="IPR022953">
    <property type="entry name" value="ATP_PFK"/>
</dbReference>
<keyword evidence="7 9" id="KW-0460">Magnesium</keyword>
<reference evidence="11" key="2">
    <citation type="submission" date="2020-09" db="EMBL/GenBank/DDBJ databases">
        <authorList>
            <person name="Sun Q."/>
            <person name="Zhou Y."/>
        </authorList>
    </citation>
    <scope>NUCLEOTIDE SEQUENCE</scope>
    <source>
        <strain evidence="11">CGMCC 1.15178</strain>
    </source>
</reference>
<evidence type="ECO:0000256" key="2">
    <source>
        <dbReference type="ARBA" id="ARBA00004679"/>
    </source>
</evidence>
<dbReference type="Gene3D" id="3.40.50.460">
    <property type="entry name" value="Phosphofructokinase domain"/>
    <property type="match status" value="1"/>
</dbReference>
<comment type="cofactor">
    <cofactor evidence="1 9">
        <name>Mg(2+)</name>
        <dbReference type="ChEBI" id="CHEBI:18420"/>
    </cofactor>
</comment>
<dbReference type="EC" id="2.7.1.90" evidence="9"/>
<dbReference type="EMBL" id="BMHP01000001">
    <property type="protein sequence ID" value="GGD61635.1"/>
    <property type="molecule type" value="Genomic_DNA"/>
</dbReference>
<comment type="subcellular location">
    <subcellularLocation>
        <location evidence="9">Cytoplasm</location>
    </subcellularLocation>
</comment>
<dbReference type="HAMAP" id="MF_01978">
    <property type="entry name" value="Phosphofructokinase_II_B2"/>
    <property type="match status" value="1"/>
</dbReference>
<dbReference type="PANTHER" id="PTHR13697">
    <property type="entry name" value="PHOSPHOFRUCTOKINASE"/>
    <property type="match status" value="1"/>
</dbReference>
<keyword evidence="6 9" id="KW-0418">Kinase</keyword>
<keyword evidence="3 9" id="KW-0963">Cytoplasm</keyword>
<comment type="caution">
    <text evidence="9">Lacks conserved residue(s) required for the propagation of feature annotation.</text>
</comment>
<dbReference type="PRINTS" id="PR00476">
    <property type="entry name" value="PHFRCTKINASE"/>
</dbReference>
<comment type="pathway">
    <text evidence="2 9">Carbohydrate degradation; glycolysis; D-glyceraldehyde 3-phosphate and glycerone phosphate from D-glucose: step 3/4.</text>
</comment>
<evidence type="ECO:0000256" key="6">
    <source>
        <dbReference type="ARBA" id="ARBA00022777"/>
    </source>
</evidence>
<feature type="binding site" evidence="9">
    <location>
        <position position="240"/>
    </location>
    <ligand>
        <name>substrate</name>
    </ligand>
</feature>
<keyword evidence="12" id="KW-1185">Reference proteome</keyword>
<comment type="catalytic activity">
    <reaction evidence="9">
        <text>beta-D-fructose 6-phosphate + diphosphate = beta-D-fructose 1,6-bisphosphate + phosphate + H(+)</text>
        <dbReference type="Rhea" id="RHEA:13613"/>
        <dbReference type="ChEBI" id="CHEBI:15378"/>
        <dbReference type="ChEBI" id="CHEBI:32966"/>
        <dbReference type="ChEBI" id="CHEBI:33019"/>
        <dbReference type="ChEBI" id="CHEBI:43474"/>
        <dbReference type="ChEBI" id="CHEBI:57634"/>
        <dbReference type="EC" id="2.7.1.90"/>
    </reaction>
</comment>
<proteinExistence type="inferred from homology"/>
<comment type="subunit">
    <text evidence="9">Homodimer.</text>
</comment>
<feature type="binding site" evidence="9">
    <location>
        <position position="108"/>
    </location>
    <ligand>
        <name>Mg(2+)</name>
        <dbReference type="ChEBI" id="CHEBI:18420"/>
        <note>catalytic</note>
    </ligand>
</feature>
<feature type="binding site" evidence="9">
    <location>
        <begin position="183"/>
        <end position="185"/>
    </location>
    <ligand>
        <name>substrate</name>
    </ligand>
</feature>
<evidence type="ECO:0000256" key="5">
    <source>
        <dbReference type="ARBA" id="ARBA00022723"/>
    </source>
</evidence>
<evidence type="ECO:0000259" key="10">
    <source>
        <dbReference type="Pfam" id="PF00365"/>
    </source>
</evidence>
<keyword evidence="4 9" id="KW-0808">Transferase</keyword>
<reference evidence="11" key="1">
    <citation type="journal article" date="2014" name="Int. J. Syst. Evol. Microbiol.">
        <title>Complete genome sequence of Corynebacterium casei LMG S-19264T (=DSM 44701T), isolated from a smear-ripened cheese.</title>
        <authorList>
            <consortium name="US DOE Joint Genome Institute (JGI-PGF)"/>
            <person name="Walter F."/>
            <person name="Albersmeier A."/>
            <person name="Kalinowski J."/>
            <person name="Ruckert C."/>
        </authorList>
    </citation>
    <scope>NUCLEOTIDE SEQUENCE</scope>
    <source>
        <strain evidence="11">CGMCC 1.15178</strain>
    </source>
</reference>
<protein>
    <recommendedName>
        <fullName evidence="9">Pyrophosphate--fructose 6-phosphate 1-phosphotransferase</fullName>
        <ecNumber evidence="9">2.7.1.90</ecNumber>
    </recommendedName>
    <alternativeName>
        <fullName evidence="9">6-phosphofructokinase, pyrophosphate dependent</fullName>
    </alternativeName>
    <alternativeName>
        <fullName evidence="9">PPi-dependent phosphofructokinase</fullName>
        <shortName evidence="9">PPi-PFK</shortName>
    </alternativeName>
    <alternativeName>
        <fullName evidence="9">Pyrophosphate-dependent 6-phosphofructose-1-kinase</fullName>
    </alternativeName>
</protein>
<comment type="similarity">
    <text evidence="9">Belongs to the phosphofructokinase type A (PFKA) family. PPi-dependent PFK group II subfamily. Clade 'B2' sub-subfamily.</text>
</comment>
<dbReference type="InterPro" id="IPR000023">
    <property type="entry name" value="Phosphofructokinase_dom"/>
</dbReference>
<dbReference type="GO" id="GO:0046872">
    <property type="term" value="F:metal ion binding"/>
    <property type="evidence" value="ECO:0007669"/>
    <property type="project" value="UniProtKB-KW"/>
</dbReference>
<evidence type="ECO:0000313" key="11">
    <source>
        <dbReference type="EMBL" id="GGD61635.1"/>
    </source>
</evidence>
<dbReference type="GO" id="GO:0006002">
    <property type="term" value="P:fructose 6-phosphate metabolic process"/>
    <property type="evidence" value="ECO:0007669"/>
    <property type="project" value="InterPro"/>
</dbReference>
<dbReference type="AlphaFoldDB" id="A0A916YU89"/>
<feature type="domain" description="Phosphofructokinase" evidence="10">
    <location>
        <begin position="8"/>
        <end position="316"/>
    </location>
</feature>
<keyword evidence="8 9" id="KW-0324">Glycolysis</keyword>
<dbReference type="PIRSF" id="PIRSF036483">
    <property type="entry name" value="PFK_XF0274"/>
    <property type="match status" value="1"/>
</dbReference>
<name>A0A916YU89_9BACL</name>
<comment type="function">
    <text evidence="9">Catalyzes the phosphorylation of D-fructose 6-phosphate, the first committing step of glycolysis. Uses inorganic phosphate (PPi) as phosphoryl donor instead of ATP like common ATP-dependent phosphofructokinases (ATP-PFKs), which renders the reaction reversible, and can thus function both in glycolysis and gluconeogenesis. Consistently, PPi-PFK can replace the enzymes of both the forward (ATP-PFK) and reverse (fructose-bisphosphatase (FBPase)) reactions.</text>
</comment>
<dbReference type="NCBIfam" id="NF010675">
    <property type="entry name" value="PRK14072.1"/>
    <property type="match status" value="1"/>
</dbReference>
<dbReference type="GO" id="GO:0016208">
    <property type="term" value="F:AMP binding"/>
    <property type="evidence" value="ECO:0007669"/>
    <property type="project" value="TreeGrafter"/>
</dbReference>
<keyword evidence="5 9" id="KW-0479">Metal-binding</keyword>
<dbReference type="PANTHER" id="PTHR13697:SF52">
    <property type="entry name" value="ATP-DEPENDENT 6-PHOSPHOFRUCTOKINASE 3"/>
    <property type="match status" value="1"/>
</dbReference>
<dbReference type="RefSeq" id="WP_188991326.1">
    <property type="nucleotide sequence ID" value="NZ_BMHP01000001.1"/>
</dbReference>
<dbReference type="GO" id="GO:0048029">
    <property type="term" value="F:monosaccharide binding"/>
    <property type="evidence" value="ECO:0007669"/>
    <property type="project" value="TreeGrafter"/>
</dbReference>
<evidence type="ECO:0000256" key="9">
    <source>
        <dbReference type="HAMAP-Rule" id="MF_01978"/>
    </source>
</evidence>
<organism evidence="11 12">
    <name type="scientific">Paenibacillus nasutitermitis</name>
    <dbReference type="NCBI Taxonomy" id="1652958"/>
    <lineage>
        <taxon>Bacteria</taxon>
        <taxon>Bacillati</taxon>
        <taxon>Bacillota</taxon>
        <taxon>Bacilli</taxon>
        <taxon>Bacillales</taxon>
        <taxon>Paenibacillaceae</taxon>
        <taxon>Paenibacillus</taxon>
    </lineage>
</organism>
<sequence length="401" mass="44093">MGKRKKTKIAVGQAGGPTAVINASLYGFVNEAGDAYEIVGILNGFQGLANNQFVTFNGALKQELRQSRDVPGAFLGSGRWTMERQDMVQAVQNLKKLDIHYLVFIGGNGTMWSCKELEETAKELHYDLAVIGIPKTVDNDLYETDHAPGFASAARYVALSVRDIGKDLQAMQNFESVRIIETMGRNVGWLTAASALLKETDAQPPHLIYTPEKSLLFHKFLNDISETVKTIGYAIVVVSEGIRDEKGQIISQLALNEQSQQQVLGGASSYLSRLISQETKLSSRSEILGMNQRCSQWSVAAQDRLEAEEIGKQAMNGIRQGLSGLMLTLLSSSELNEPYAFTIGSCPFEKVAGLERPLPSCYLNDTGTEITDSYRKWLRRIVGNDIQGYPDGMTLLGKIAR</sequence>
<dbReference type="Gene3D" id="3.40.50.450">
    <property type="match status" value="1"/>
</dbReference>
<dbReference type="GO" id="GO:0047334">
    <property type="term" value="F:diphosphate-fructose-6-phosphate 1-phosphotransferase activity"/>
    <property type="evidence" value="ECO:0007669"/>
    <property type="project" value="UniProtKB-EC"/>
</dbReference>
<dbReference type="InterPro" id="IPR035966">
    <property type="entry name" value="PKF_sf"/>
</dbReference>
<dbReference type="GO" id="GO:0005945">
    <property type="term" value="C:6-phosphofructokinase complex"/>
    <property type="evidence" value="ECO:0007669"/>
    <property type="project" value="TreeGrafter"/>
</dbReference>
<evidence type="ECO:0000256" key="4">
    <source>
        <dbReference type="ARBA" id="ARBA00022679"/>
    </source>
</evidence>
<dbReference type="GO" id="GO:0061621">
    <property type="term" value="P:canonical glycolysis"/>
    <property type="evidence" value="ECO:0007669"/>
    <property type="project" value="TreeGrafter"/>
</dbReference>
<gene>
    <name evidence="9" type="primary">pfp</name>
    <name evidence="11" type="ORF">GCM10010911_19390</name>
</gene>
<comment type="caution">
    <text evidence="11">The sequence shown here is derived from an EMBL/GenBank/DDBJ whole genome shotgun (WGS) entry which is preliminary data.</text>
</comment>
<evidence type="ECO:0000313" key="12">
    <source>
        <dbReference type="Proteomes" id="UP000612456"/>
    </source>
</evidence>
<evidence type="ECO:0000256" key="7">
    <source>
        <dbReference type="ARBA" id="ARBA00022842"/>
    </source>
</evidence>
<feature type="binding site" evidence="9">
    <location>
        <position position="16"/>
    </location>
    <ligand>
        <name>diphosphate</name>
        <dbReference type="ChEBI" id="CHEBI:33019"/>
    </ligand>
</feature>
<feature type="binding site" evidence="9">
    <location>
        <begin position="136"/>
        <end position="138"/>
    </location>
    <ligand>
        <name>substrate</name>
    </ligand>
</feature>
<dbReference type="GO" id="GO:0042802">
    <property type="term" value="F:identical protein binding"/>
    <property type="evidence" value="ECO:0007669"/>
    <property type="project" value="TreeGrafter"/>
</dbReference>
<evidence type="ECO:0000256" key="1">
    <source>
        <dbReference type="ARBA" id="ARBA00001946"/>
    </source>
</evidence>
<dbReference type="Pfam" id="PF00365">
    <property type="entry name" value="PFK"/>
    <property type="match status" value="1"/>
</dbReference>